<evidence type="ECO:0008006" key="5">
    <source>
        <dbReference type="Google" id="ProtNLM"/>
    </source>
</evidence>
<keyword evidence="4" id="KW-1185">Reference proteome</keyword>
<feature type="transmembrane region" description="Helical" evidence="2">
    <location>
        <begin position="20"/>
        <end position="41"/>
    </location>
</feature>
<evidence type="ECO:0000313" key="4">
    <source>
        <dbReference type="Proteomes" id="UP000678276"/>
    </source>
</evidence>
<evidence type="ECO:0000313" key="3">
    <source>
        <dbReference type="EMBL" id="MBP0614612.1"/>
    </source>
</evidence>
<reference evidence="3 4" key="1">
    <citation type="submission" date="2021-04" db="EMBL/GenBank/DDBJ databases">
        <title>Whole genome sequence of Jiella sp. KSK16Y-1.</title>
        <authorList>
            <person name="Tuo L."/>
        </authorList>
    </citation>
    <scope>NUCLEOTIDE SEQUENCE [LARGE SCALE GENOMIC DNA]</scope>
    <source>
        <strain evidence="3 4">KSK16Y-1</strain>
    </source>
</reference>
<protein>
    <recommendedName>
        <fullName evidence="5">Thermonuclease family protein</fullName>
    </recommendedName>
</protein>
<gene>
    <name evidence="3" type="ORF">J6595_03360</name>
</gene>
<dbReference type="SUPFAM" id="SSF50199">
    <property type="entry name" value="Staphylococcal nuclease"/>
    <property type="match status" value="1"/>
</dbReference>
<feature type="compositionally biased region" description="Polar residues" evidence="1">
    <location>
        <begin position="82"/>
        <end position="94"/>
    </location>
</feature>
<keyword evidence="2" id="KW-0472">Membrane</keyword>
<dbReference type="Gene3D" id="2.40.50.90">
    <property type="match status" value="1"/>
</dbReference>
<feature type="region of interest" description="Disordered" evidence="1">
    <location>
        <begin position="52"/>
        <end position="137"/>
    </location>
</feature>
<name>A0ABS4BCX7_9HYPH</name>
<evidence type="ECO:0000256" key="2">
    <source>
        <dbReference type="SAM" id="Phobius"/>
    </source>
</evidence>
<dbReference type="InterPro" id="IPR035437">
    <property type="entry name" value="SNase_OB-fold_sf"/>
</dbReference>
<accession>A0ABS4BCX7</accession>
<dbReference type="EMBL" id="JAGJCF010000002">
    <property type="protein sequence ID" value="MBP0614612.1"/>
    <property type="molecule type" value="Genomic_DNA"/>
</dbReference>
<keyword evidence="2" id="KW-1133">Transmembrane helix</keyword>
<comment type="caution">
    <text evidence="3">The sequence shown here is derived from an EMBL/GenBank/DDBJ whole genome shotgun (WGS) entry which is preliminary data.</text>
</comment>
<proteinExistence type="predicted"/>
<keyword evidence="2" id="KW-0812">Transmembrane</keyword>
<organism evidence="3 4">
    <name type="scientific">Jiella mangrovi</name>
    <dbReference type="NCBI Taxonomy" id="2821407"/>
    <lineage>
        <taxon>Bacteria</taxon>
        <taxon>Pseudomonadati</taxon>
        <taxon>Pseudomonadota</taxon>
        <taxon>Alphaproteobacteria</taxon>
        <taxon>Hyphomicrobiales</taxon>
        <taxon>Aurantimonadaceae</taxon>
        <taxon>Jiella</taxon>
    </lineage>
</organism>
<feature type="compositionally biased region" description="Polar residues" evidence="1">
    <location>
        <begin position="61"/>
        <end position="72"/>
    </location>
</feature>
<dbReference type="Proteomes" id="UP000678276">
    <property type="component" value="Unassembled WGS sequence"/>
</dbReference>
<sequence>MDGANSLGEPVRISVDVAAIRRNIAVAVGLMLVFAFVMWLAPEKDAGRTVFEAGRSRPQAPATQTANEPQKTSPRDERVAGQRSSTSTPASHSMASRGETAAGASTEQEPLERLPPRPPLSDEALRADTPRPKLLPRPVALDGAHIAYRQGVITLPGVEAVPLAEQCGSGAAAFPCGVMARTELRRFLRGRSIACEVPDDFGVRRGEATTACTVADEDIGRWVVENGWARATPDGPYVEVEAAARKAQRGIWR</sequence>
<dbReference type="RefSeq" id="WP_209593049.1">
    <property type="nucleotide sequence ID" value="NZ_JAGJCF010000002.1"/>
</dbReference>
<evidence type="ECO:0000256" key="1">
    <source>
        <dbReference type="SAM" id="MobiDB-lite"/>
    </source>
</evidence>